<evidence type="ECO:0000313" key="2">
    <source>
        <dbReference type="EMBL" id="KFM70937.1"/>
    </source>
</evidence>
<dbReference type="GO" id="GO:0005681">
    <property type="term" value="C:spliceosomal complex"/>
    <property type="evidence" value="ECO:0007669"/>
    <property type="project" value="TreeGrafter"/>
</dbReference>
<dbReference type="PANTHER" id="PTHR12052">
    <property type="entry name" value="THIOREDOXIN-LIKE PROTEN 4A, 4B"/>
    <property type="match status" value="1"/>
</dbReference>
<gene>
    <name evidence="2" type="ORF">X975_16293</name>
</gene>
<dbReference type="InterPro" id="IPR036249">
    <property type="entry name" value="Thioredoxin-like_sf"/>
</dbReference>
<dbReference type="STRING" id="407821.A0A087U0P8"/>
<organism evidence="2 3">
    <name type="scientific">Stegodyphus mimosarum</name>
    <name type="common">African social velvet spider</name>
    <dbReference type="NCBI Taxonomy" id="407821"/>
    <lineage>
        <taxon>Eukaryota</taxon>
        <taxon>Metazoa</taxon>
        <taxon>Ecdysozoa</taxon>
        <taxon>Arthropoda</taxon>
        <taxon>Chelicerata</taxon>
        <taxon>Arachnida</taxon>
        <taxon>Araneae</taxon>
        <taxon>Araneomorphae</taxon>
        <taxon>Entelegynae</taxon>
        <taxon>Eresoidea</taxon>
        <taxon>Eresidae</taxon>
        <taxon>Stegodyphus</taxon>
    </lineage>
</organism>
<dbReference type="Gene3D" id="3.40.30.10">
    <property type="entry name" value="Glutaredoxin"/>
    <property type="match status" value="1"/>
</dbReference>
<reference evidence="2 3" key="1">
    <citation type="submission" date="2013-11" db="EMBL/GenBank/DDBJ databases">
        <title>Genome sequencing of Stegodyphus mimosarum.</title>
        <authorList>
            <person name="Bechsgaard J."/>
        </authorList>
    </citation>
    <scope>NUCLEOTIDE SEQUENCE [LARGE SCALE GENOMIC DNA]</scope>
</reference>
<dbReference type="Proteomes" id="UP000054359">
    <property type="component" value="Unassembled WGS sequence"/>
</dbReference>
<name>A0A087U0P8_STEMI</name>
<sequence length="125" mass="14389">MSLLRKLKTKRDVDEAIRKTKDRVLVLRFGKDEEIGCMQTDDIMSRTECLLSEMAEIFTVNLEDVPVYKDYFDVTHIPATVFFFNAQHIKVDSGSPDNTKFVGPFESKQDFIDTVEVVYRGAMRG</sequence>
<dbReference type="OMA" id="XSPDHTK"/>
<dbReference type="GO" id="GO:0000398">
    <property type="term" value="P:mRNA splicing, via spliceosome"/>
    <property type="evidence" value="ECO:0007669"/>
    <property type="project" value="InterPro"/>
</dbReference>
<evidence type="ECO:0000256" key="1">
    <source>
        <dbReference type="ARBA" id="ARBA00008241"/>
    </source>
</evidence>
<dbReference type="OrthoDB" id="147752at2759"/>
<proteinExistence type="inferred from homology"/>
<dbReference type="EMBL" id="KK117605">
    <property type="protein sequence ID" value="KFM70937.1"/>
    <property type="molecule type" value="Genomic_DNA"/>
</dbReference>
<dbReference type="SUPFAM" id="SSF52833">
    <property type="entry name" value="Thioredoxin-like"/>
    <property type="match status" value="1"/>
</dbReference>
<dbReference type="InterPro" id="IPR004123">
    <property type="entry name" value="Dim1"/>
</dbReference>
<feature type="non-terminal residue" evidence="2">
    <location>
        <position position="125"/>
    </location>
</feature>
<dbReference type="SMART" id="SM01410">
    <property type="entry name" value="DIM1"/>
    <property type="match status" value="1"/>
</dbReference>
<keyword evidence="3" id="KW-1185">Reference proteome</keyword>
<dbReference type="Pfam" id="PF02966">
    <property type="entry name" value="DIM1"/>
    <property type="match status" value="1"/>
</dbReference>
<dbReference type="GO" id="GO:0046540">
    <property type="term" value="C:U4/U6 x U5 tri-snRNP complex"/>
    <property type="evidence" value="ECO:0007669"/>
    <property type="project" value="InterPro"/>
</dbReference>
<dbReference type="AlphaFoldDB" id="A0A087U0P8"/>
<evidence type="ECO:0000313" key="3">
    <source>
        <dbReference type="Proteomes" id="UP000054359"/>
    </source>
</evidence>
<dbReference type="PANTHER" id="PTHR12052:SF4">
    <property type="entry name" value="THIOREDOXIN-LIKE PROTEIN 4B"/>
    <property type="match status" value="1"/>
</dbReference>
<accession>A0A087U0P8</accession>
<comment type="similarity">
    <text evidence="1">Belongs to the DIM1 family.</text>
</comment>
<dbReference type="GO" id="GO:0005682">
    <property type="term" value="C:U5 snRNP"/>
    <property type="evidence" value="ECO:0007669"/>
    <property type="project" value="TreeGrafter"/>
</dbReference>
<protein>
    <submittedName>
        <fullName evidence="2">Thioredoxin-like protein 4B</fullName>
    </submittedName>
</protein>